<dbReference type="FunFam" id="1.10.630.10:FF:000018">
    <property type="entry name" value="Cytochrome P450 monooxygenase"/>
    <property type="match status" value="1"/>
</dbReference>
<comment type="cofactor">
    <cofactor evidence="1">
        <name>heme</name>
        <dbReference type="ChEBI" id="CHEBI:30413"/>
    </cofactor>
</comment>
<dbReference type="Gene3D" id="1.10.630.10">
    <property type="entry name" value="Cytochrome P450"/>
    <property type="match status" value="1"/>
</dbReference>
<name>A0A386ZMQ4_9NOCA</name>
<keyword evidence="6" id="KW-0408">Iron</keyword>
<dbReference type="AlphaFoldDB" id="A0A386ZMQ4"/>
<dbReference type="GO" id="GO:0036199">
    <property type="term" value="F:cholest-4-en-3-one 26-monooxygenase activity"/>
    <property type="evidence" value="ECO:0007669"/>
    <property type="project" value="TreeGrafter"/>
</dbReference>
<dbReference type="InterPro" id="IPR001128">
    <property type="entry name" value="Cyt_P450"/>
</dbReference>
<keyword evidence="3" id="KW-0349">Heme</keyword>
<organism evidence="8 9">
    <name type="scientific">Nocardia yunnanensis</name>
    <dbReference type="NCBI Taxonomy" id="2382165"/>
    <lineage>
        <taxon>Bacteria</taxon>
        <taxon>Bacillati</taxon>
        <taxon>Actinomycetota</taxon>
        <taxon>Actinomycetes</taxon>
        <taxon>Mycobacteriales</taxon>
        <taxon>Nocardiaceae</taxon>
        <taxon>Nocardia</taxon>
    </lineage>
</organism>
<reference evidence="8 9" key="1">
    <citation type="submission" date="2018-09" db="EMBL/GenBank/DDBJ databases">
        <title>Nocardia yunnanensis sp. nov., an actinomycete isolated from a soil sample.</title>
        <authorList>
            <person name="Zhang J."/>
        </authorList>
    </citation>
    <scope>NUCLEOTIDE SEQUENCE [LARGE SCALE GENOMIC DNA]</scope>
    <source>
        <strain evidence="8 9">CFHS0054</strain>
    </source>
</reference>
<dbReference type="Proteomes" id="UP000267164">
    <property type="component" value="Chromosome"/>
</dbReference>
<evidence type="ECO:0000256" key="4">
    <source>
        <dbReference type="ARBA" id="ARBA00022723"/>
    </source>
</evidence>
<evidence type="ECO:0000256" key="1">
    <source>
        <dbReference type="ARBA" id="ARBA00001971"/>
    </source>
</evidence>
<dbReference type="EMBL" id="CP032568">
    <property type="protein sequence ID" value="AYF79092.1"/>
    <property type="molecule type" value="Genomic_DNA"/>
</dbReference>
<evidence type="ECO:0000256" key="2">
    <source>
        <dbReference type="ARBA" id="ARBA00010617"/>
    </source>
</evidence>
<keyword evidence="5" id="KW-0560">Oxidoreductase</keyword>
<evidence type="ECO:0000313" key="9">
    <source>
        <dbReference type="Proteomes" id="UP000267164"/>
    </source>
</evidence>
<dbReference type="GO" id="GO:0005506">
    <property type="term" value="F:iron ion binding"/>
    <property type="evidence" value="ECO:0007669"/>
    <property type="project" value="InterPro"/>
</dbReference>
<evidence type="ECO:0000256" key="3">
    <source>
        <dbReference type="ARBA" id="ARBA00022617"/>
    </source>
</evidence>
<dbReference type="KEGG" id="nyu:D7D52_16470"/>
<dbReference type="PANTHER" id="PTHR46696:SF4">
    <property type="entry name" value="BIOTIN BIOSYNTHESIS CYTOCHROME P450"/>
    <property type="match status" value="1"/>
</dbReference>
<gene>
    <name evidence="8" type="ORF">D7D52_16470</name>
</gene>
<proteinExistence type="inferred from homology"/>
<evidence type="ECO:0000256" key="7">
    <source>
        <dbReference type="ARBA" id="ARBA00023033"/>
    </source>
</evidence>
<dbReference type="GO" id="GO:0020037">
    <property type="term" value="F:heme binding"/>
    <property type="evidence" value="ECO:0007669"/>
    <property type="project" value="InterPro"/>
</dbReference>
<dbReference type="GO" id="GO:0008395">
    <property type="term" value="F:steroid hydroxylase activity"/>
    <property type="evidence" value="ECO:0007669"/>
    <property type="project" value="TreeGrafter"/>
</dbReference>
<dbReference type="OrthoDB" id="5241086at2"/>
<dbReference type="InterPro" id="IPR036396">
    <property type="entry name" value="Cyt_P450_sf"/>
</dbReference>
<dbReference type="Pfam" id="PF00067">
    <property type="entry name" value="p450"/>
    <property type="match status" value="1"/>
</dbReference>
<dbReference type="PANTHER" id="PTHR46696">
    <property type="entry name" value="P450, PUTATIVE (EUROFUNG)-RELATED"/>
    <property type="match status" value="1"/>
</dbReference>
<dbReference type="CDD" id="cd11033">
    <property type="entry name" value="CYP142-like"/>
    <property type="match status" value="1"/>
</dbReference>
<protein>
    <submittedName>
        <fullName evidence="8">Cytochrome P450</fullName>
    </submittedName>
</protein>
<evidence type="ECO:0000256" key="6">
    <source>
        <dbReference type="ARBA" id="ARBA00023004"/>
    </source>
</evidence>
<evidence type="ECO:0000313" key="8">
    <source>
        <dbReference type="EMBL" id="AYF79092.1"/>
    </source>
</evidence>
<keyword evidence="4" id="KW-0479">Metal-binding</keyword>
<evidence type="ECO:0000256" key="5">
    <source>
        <dbReference type="ARBA" id="ARBA00023002"/>
    </source>
</evidence>
<dbReference type="GO" id="GO:0006707">
    <property type="term" value="P:cholesterol catabolic process"/>
    <property type="evidence" value="ECO:0007669"/>
    <property type="project" value="TreeGrafter"/>
</dbReference>
<dbReference type="PRINTS" id="PR00385">
    <property type="entry name" value="P450"/>
</dbReference>
<dbReference type="InterPro" id="IPR002397">
    <property type="entry name" value="Cyt_P450_B"/>
</dbReference>
<comment type="similarity">
    <text evidence="2">Belongs to the cytochrome P450 family.</text>
</comment>
<sequence>MPGEPGYWAILKHADVAHVARNPQLFSAEQQGVILENQPPERLEQTRNMLLMMDPPRHTEYRRPLAEHFKARVIGELEDRVRALTRTLLDGVEGEVEFVHGVAGVLPSQVVGGMFGIPAEDWPSIRRWAEQSVSQQDPELVGDFDVRAELTTMAVYAIQFSMARRAAPPRADLTSLILAGAFGGKPMSDLEFGSFFTQLVTAGNDTTKTMLSSGLELLLAHPDQLRALRENPALIPGAVEEILRYANPLHYFRRTATADTEIRGVPIKAGDKVAMWYTSANRDEDVFADPQSFDIRRNPNPHLSFGLAQHFCLGVHLARLEGRVFFEELLARFRDIEQTGQSRRIRSNLNNGLKSLPVRLSR</sequence>
<accession>A0A386ZMQ4</accession>
<dbReference type="SUPFAM" id="SSF48264">
    <property type="entry name" value="Cytochrome P450"/>
    <property type="match status" value="1"/>
</dbReference>
<dbReference type="PRINTS" id="PR00359">
    <property type="entry name" value="BP450"/>
</dbReference>
<keyword evidence="9" id="KW-1185">Reference proteome</keyword>
<keyword evidence="7" id="KW-0503">Monooxygenase</keyword>